<proteinExistence type="predicted"/>
<dbReference type="PANTHER" id="PTHR42850">
    <property type="entry name" value="METALLOPHOSPHOESTERASE"/>
    <property type="match status" value="1"/>
</dbReference>
<dbReference type="GO" id="GO:0110154">
    <property type="term" value="P:RNA decapping"/>
    <property type="evidence" value="ECO:0007669"/>
    <property type="project" value="TreeGrafter"/>
</dbReference>
<dbReference type="GO" id="GO:0005737">
    <property type="term" value="C:cytoplasm"/>
    <property type="evidence" value="ECO:0007669"/>
    <property type="project" value="TreeGrafter"/>
</dbReference>
<evidence type="ECO:0000313" key="3">
    <source>
        <dbReference type="Proteomes" id="UP000595894"/>
    </source>
</evidence>
<dbReference type="SUPFAM" id="SSF56300">
    <property type="entry name" value="Metallo-dependent phosphatases"/>
    <property type="match status" value="1"/>
</dbReference>
<dbReference type="EMBL" id="CP061035">
    <property type="protein sequence ID" value="QQV77738.1"/>
    <property type="molecule type" value="Genomic_DNA"/>
</dbReference>
<dbReference type="KEGG" id="sari:H5J25_02865"/>
<dbReference type="InterPro" id="IPR050126">
    <property type="entry name" value="Ap4A_hydrolase"/>
</dbReference>
<organism evidence="2 3">
    <name type="scientific">Sphingomonas aliaeris</name>
    <dbReference type="NCBI Taxonomy" id="2759526"/>
    <lineage>
        <taxon>Bacteria</taxon>
        <taxon>Pseudomonadati</taxon>
        <taxon>Pseudomonadota</taxon>
        <taxon>Alphaproteobacteria</taxon>
        <taxon>Sphingomonadales</taxon>
        <taxon>Sphingomonadaceae</taxon>
        <taxon>Sphingomonas</taxon>
    </lineage>
</organism>
<protein>
    <submittedName>
        <fullName evidence="2">Serine/threonine protein phosphatase</fullName>
    </submittedName>
</protein>
<sequence>MNRPEAVASTIRIVRRPSVPTTPRARSTGGRLIYAIGDIHGCYEQFVALLEAIVADIASSVGDSAPLVILCGDYIDRGARSGDVMAALVWLERNAGVKTLLLKGNHEALLLDFLDHPAEGLRWLQRDGHWTLRSYGVALPDDLSTLVESDCRNLSYALTDRLPAAHLDLLKRLRIRAVYGDYLFVHAGLRPGVPIDKQTDEDCLWIREDFLDSKQRFEKIIVHGHSWTSAEPDITADRMGIDTGVYQTGVLTAVRLEGATVEIFQARRDIQAGNAMQTVTSDGENC</sequence>
<dbReference type="Pfam" id="PF00149">
    <property type="entry name" value="Metallophos"/>
    <property type="match status" value="1"/>
</dbReference>
<gene>
    <name evidence="2" type="ORF">H5J25_02865</name>
</gene>
<evidence type="ECO:0000259" key="1">
    <source>
        <dbReference type="Pfam" id="PF00149"/>
    </source>
</evidence>
<dbReference type="Gene3D" id="3.60.21.10">
    <property type="match status" value="1"/>
</dbReference>
<evidence type="ECO:0000313" key="2">
    <source>
        <dbReference type="EMBL" id="QQV77738.1"/>
    </source>
</evidence>
<dbReference type="Proteomes" id="UP000595894">
    <property type="component" value="Chromosome"/>
</dbReference>
<dbReference type="InterPro" id="IPR004843">
    <property type="entry name" value="Calcineurin-like_PHP"/>
</dbReference>
<keyword evidence="3" id="KW-1185">Reference proteome</keyword>
<dbReference type="GO" id="GO:0016791">
    <property type="term" value="F:phosphatase activity"/>
    <property type="evidence" value="ECO:0007669"/>
    <property type="project" value="TreeGrafter"/>
</dbReference>
<dbReference type="GO" id="GO:0008803">
    <property type="term" value="F:bis(5'-nucleosyl)-tetraphosphatase (symmetrical) activity"/>
    <property type="evidence" value="ECO:0007669"/>
    <property type="project" value="TreeGrafter"/>
</dbReference>
<accession>A0A974NVU2</accession>
<reference evidence="3" key="1">
    <citation type="submission" date="2020-09" db="EMBL/GenBank/DDBJ databases">
        <title>Sphingomonas sp., a new species isolated from pork steak.</title>
        <authorList>
            <person name="Heidler von Heilborn D."/>
        </authorList>
    </citation>
    <scope>NUCLEOTIDE SEQUENCE [LARGE SCALE GENOMIC DNA]</scope>
</reference>
<name>A0A974NVU2_9SPHN</name>
<dbReference type="PANTHER" id="PTHR42850:SF4">
    <property type="entry name" value="ZINC-DEPENDENT ENDOPOLYPHOSPHATASE"/>
    <property type="match status" value="1"/>
</dbReference>
<feature type="domain" description="Calcineurin-like phosphoesterase" evidence="1">
    <location>
        <begin position="33"/>
        <end position="226"/>
    </location>
</feature>
<dbReference type="AlphaFoldDB" id="A0A974NVU2"/>
<dbReference type="InterPro" id="IPR029052">
    <property type="entry name" value="Metallo-depent_PP-like"/>
</dbReference>